<comment type="similarity">
    <text evidence="1">Belongs to the TPRG1 family.</text>
</comment>
<dbReference type="RefSeq" id="XP_028650857.1">
    <property type="nucleotide sequence ID" value="XM_028795024.2"/>
</dbReference>
<keyword evidence="4" id="KW-1185">Reference proteome</keyword>
<dbReference type="InterPro" id="IPR034753">
    <property type="entry name" value="hSac2"/>
</dbReference>
<name>A0A8C4RZ37_ERPCA</name>
<sequence>MSKDNEDDFKAVELGIEAKHQESVKAAGDAAMEKLPQISATSPEQQVQEKQVLDQHTLKRFFVLRQGAFDQAVQDVQSLSDSQKDGSVLSSWLLSEVDHWNHEKERIVLITENSLLICKYDFMMLKCEHVQRVPLNIIDRIIHGSFTFPEKSLDKREGKGVRIHWDRLREPSFISRWNPMSLDLPYCTLISHPVKDSSETFAALCELDQFKEKLTEAAMSAHEKNPVPGKANGVLVLNQAIQIDTYVGLVSYIMNQNKLGYCLARGNIGF</sequence>
<dbReference type="Pfam" id="PF12456">
    <property type="entry name" value="hSac2"/>
    <property type="match status" value="1"/>
</dbReference>
<evidence type="ECO:0000259" key="2">
    <source>
        <dbReference type="PROSITE" id="PS51791"/>
    </source>
</evidence>
<reference evidence="3" key="2">
    <citation type="submission" date="2025-08" db="UniProtKB">
        <authorList>
            <consortium name="Ensembl"/>
        </authorList>
    </citation>
    <scope>IDENTIFICATION</scope>
</reference>
<dbReference type="InterPro" id="IPR040242">
    <property type="entry name" value="TPRG1-like"/>
</dbReference>
<reference evidence="3" key="3">
    <citation type="submission" date="2025-09" db="UniProtKB">
        <authorList>
            <consortium name="Ensembl"/>
        </authorList>
    </citation>
    <scope>IDENTIFICATION</scope>
</reference>
<dbReference type="OrthoDB" id="10012704at2759"/>
<proteinExistence type="inferred from homology"/>
<dbReference type="GO" id="GO:0005737">
    <property type="term" value="C:cytoplasm"/>
    <property type="evidence" value="ECO:0007669"/>
    <property type="project" value="TreeGrafter"/>
</dbReference>
<accession>A0A8C4RZ37</accession>
<evidence type="ECO:0000313" key="4">
    <source>
        <dbReference type="Proteomes" id="UP000694620"/>
    </source>
</evidence>
<evidence type="ECO:0000256" key="1">
    <source>
        <dbReference type="ARBA" id="ARBA00009163"/>
    </source>
</evidence>
<evidence type="ECO:0000313" key="3">
    <source>
        <dbReference type="Ensembl" id="ENSECRP00000009000.1"/>
    </source>
</evidence>
<feature type="domain" description="HSac2" evidence="2">
    <location>
        <begin position="63"/>
        <end position="235"/>
    </location>
</feature>
<dbReference type="AlphaFoldDB" id="A0A8C4RZ37"/>
<gene>
    <name evidence="3" type="primary">TPRG1</name>
    <name evidence="3" type="synonym">tprg1</name>
</gene>
<dbReference type="GeneID" id="114646707"/>
<dbReference type="PROSITE" id="PS51791">
    <property type="entry name" value="HSAC2"/>
    <property type="match status" value="1"/>
</dbReference>
<reference evidence="3" key="1">
    <citation type="submission" date="2021-06" db="EMBL/GenBank/DDBJ databases">
        <authorList>
            <consortium name="Wellcome Sanger Institute Data Sharing"/>
        </authorList>
    </citation>
    <scope>NUCLEOTIDE SEQUENCE [LARGE SCALE GENOMIC DNA]</scope>
</reference>
<dbReference type="Proteomes" id="UP000694620">
    <property type="component" value="Chromosome 2"/>
</dbReference>
<organism evidence="3 4">
    <name type="scientific">Erpetoichthys calabaricus</name>
    <name type="common">Rope fish</name>
    <name type="synonym">Calamoichthys calabaricus</name>
    <dbReference type="NCBI Taxonomy" id="27687"/>
    <lineage>
        <taxon>Eukaryota</taxon>
        <taxon>Metazoa</taxon>
        <taxon>Chordata</taxon>
        <taxon>Craniata</taxon>
        <taxon>Vertebrata</taxon>
        <taxon>Euteleostomi</taxon>
        <taxon>Actinopterygii</taxon>
        <taxon>Polypteriformes</taxon>
        <taxon>Polypteridae</taxon>
        <taxon>Erpetoichthys</taxon>
    </lineage>
</organism>
<dbReference type="Ensembl" id="ENSECRT00000009148.1">
    <property type="protein sequence ID" value="ENSECRP00000009000.1"/>
    <property type="gene ID" value="ENSECRG00000006040.1"/>
</dbReference>
<dbReference type="GeneTree" id="ENSGT00390000001652"/>
<protein>
    <submittedName>
        <fullName evidence="3">Tumor protein p63 regulated 1</fullName>
    </submittedName>
</protein>
<dbReference type="PANTHER" id="PTHR31108">
    <property type="entry name" value="TUMOR PROTEIN P63-REGULATED GENE 1-LIKE PROTEIN"/>
    <property type="match status" value="1"/>
</dbReference>
<dbReference type="PANTHER" id="PTHR31108:SF6">
    <property type="entry name" value="TUMOR PROTEIN P63-REGULATED GENE 1 PROTEIN"/>
    <property type="match status" value="1"/>
</dbReference>
<dbReference type="InterPro" id="IPR022158">
    <property type="entry name" value="Inositol_phosphatase"/>
</dbReference>